<feature type="transmembrane region" description="Helical" evidence="6">
    <location>
        <begin position="250"/>
        <end position="270"/>
    </location>
</feature>
<dbReference type="AlphaFoldDB" id="A0A439CSV7"/>
<feature type="transmembrane region" description="Helical" evidence="6">
    <location>
        <begin position="63"/>
        <end position="82"/>
    </location>
</feature>
<feature type="domain" description="Rhodopsin" evidence="7">
    <location>
        <begin position="44"/>
        <end position="312"/>
    </location>
</feature>
<protein>
    <recommendedName>
        <fullName evidence="7">Rhodopsin domain-containing protein</fullName>
    </recommendedName>
</protein>
<dbReference type="InterPro" id="IPR052337">
    <property type="entry name" value="SAT4-like"/>
</dbReference>
<feature type="transmembrane region" description="Helical" evidence="6">
    <location>
        <begin position="216"/>
        <end position="238"/>
    </location>
</feature>
<comment type="similarity">
    <text evidence="5">Belongs to the SAT4 family.</text>
</comment>
<dbReference type="PANTHER" id="PTHR33048">
    <property type="entry name" value="PTH11-LIKE INTEGRAL MEMBRANE PROTEIN (AFU_ORTHOLOGUE AFUA_5G11245)"/>
    <property type="match status" value="1"/>
</dbReference>
<evidence type="ECO:0000259" key="7">
    <source>
        <dbReference type="Pfam" id="PF20684"/>
    </source>
</evidence>
<evidence type="ECO:0000256" key="4">
    <source>
        <dbReference type="ARBA" id="ARBA00023136"/>
    </source>
</evidence>
<dbReference type="STRING" id="363999.A0A439CSV7"/>
<feature type="transmembrane region" description="Helical" evidence="6">
    <location>
        <begin position="169"/>
        <end position="187"/>
    </location>
</feature>
<evidence type="ECO:0000256" key="2">
    <source>
        <dbReference type="ARBA" id="ARBA00022692"/>
    </source>
</evidence>
<dbReference type="EMBL" id="RYZI01000463">
    <property type="protein sequence ID" value="RWA05230.1"/>
    <property type="molecule type" value="Genomic_DNA"/>
</dbReference>
<dbReference type="Pfam" id="PF20684">
    <property type="entry name" value="Fung_rhodopsin"/>
    <property type="match status" value="1"/>
</dbReference>
<keyword evidence="4 6" id="KW-0472">Membrane</keyword>
<organism evidence="8 9">
    <name type="scientific">Xylaria grammica</name>
    <dbReference type="NCBI Taxonomy" id="363999"/>
    <lineage>
        <taxon>Eukaryota</taxon>
        <taxon>Fungi</taxon>
        <taxon>Dikarya</taxon>
        <taxon>Ascomycota</taxon>
        <taxon>Pezizomycotina</taxon>
        <taxon>Sordariomycetes</taxon>
        <taxon>Xylariomycetidae</taxon>
        <taxon>Xylariales</taxon>
        <taxon>Xylariaceae</taxon>
        <taxon>Xylaria</taxon>
    </lineage>
</organism>
<name>A0A439CSV7_9PEZI</name>
<feature type="transmembrane region" description="Helical" evidence="6">
    <location>
        <begin position="140"/>
        <end position="157"/>
    </location>
</feature>
<evidence type="ECO:0000313" key="9">
    <source>
        <dbReference type="Proteomes" id="UP000286045"/>
    </source>
</evidence>
<dbReference type="Proteomes" id="UP000286045">
    <property type="component" value="Unassembled WGS sequence"/>
</dbReference>
<feature type="transmembrane region" description="Helical" evidence="6">
    <location>
        <begin position="23"/>
        <end position="42"/>
    </location>
</feature>
<sequence>MPGAVTPTPEEIAWMLSRPHDSVVPNIIACGIITFTFSTLFISLRLWSRKIVRGRFALDASDWFAVAAWSIYVPFIVTFILVTRYGGGRHAVFIADPRLLGIVRNYTMWQFVSQFHPLQHINHLLLTTWNALQLYIVQENLYAATLACLKFSILSLYRTLFGSSRTFHLCTWAVGALVAEWFLQVVLATNLQCVPLSASWDPDAGGTCINYGVEALVAYIINISTDIIILSMPIPLVLKLNTSKTQKRRLIISFAAGGSACLVSLAQLAYITKLGNDSDSSWSVVPSSLLGAVELMVGFLATSIATYRPLYQFVFVERMGRSSGSAADTEPTPYHISYQKSQFRRDVLVGTGGVSGDFSSESQRGIVVTSHIELTRHNNPPGTWIRVDDGP</sequence>
<evidence type="ECO:0000256" key="6">
    <source>
        <dbReference type="SAM" id="Phobius"/>
    </source>
</evidence>
<dbReference type="InterPro" id="IPR049326">
    <property type="entry name" value="Rhodopsin_dom_fungi"/>
</dbReference>
<keyword evidence="9" id="KW-1185">Reference proteome</keyword>
<feature type="transmembrane region" description="Helical" evidence="6">
    <location>
        <begin position="290"/>
        <end position="311"/>
    </location>
</feature>
<keyword evidence="2 6" id="KW-0812">Transmembrane</keyword>
<accession>A0A439CSV7</accession>
<dbReference type="GO" id="GO:0016020">
    <property type="term" value="C:membrane"/>
    <property type="evidence" value="ECO:0007669"/>
    <property type="project" value="UniProtKB-SubCell"/>
</dbReference>
<gene>
    <name evidence="8" type="ORF">EKO27_g9876</name>
</gene>
<evidence type="ECO:0000256" key="3">
    <source>
        <dbReference type="ARBA" id="ARBA00022989"/>
    </source>
</evidence>
<dbReference type="PANTHER" id="PTHR33048:SF47">
    <property type="entry name" value="INTEGRAL MEMBRANE PROTEIN-RELATED"/>
    <property type="match status" value="1"/>
</dbReference>
<evidence type="ECO:0000256" key="1">
    <source>
        <dbReference type="ARBA" id="ARBA00004141"/>
    </source>
</evidence>
<proteinExistence type="inferred from homology"/>
<comment type="subcellular location">
    <subcellularLocation>
        <location evidence="1">Membrane</location>
        <topology evidence="1">Multi-pass membrane protein</topology>
    </subcellularLocation>
</comment>
<evidence type="ECO:0000256" key="5">
    <source>
        <dbReference type="ARBA" id="ARBA00038359"/>
    </source>
</evidence>
<keyword evidence="3 6" id="KW-1133">Transmembrane helix</keyword>
<comment type="caution">
    <text evidence="8">The sequence shown here is derived from an EMBL/GenBank/DDBJ whole genome shotgun (WGS) entry which is preliminary data.</text>
</comment>
<reference evidence="8 9" key="1">
    <citation type="submission" date="2018-12" db="EMBL/GenBank/DDBJ databases">
        <title>Draft genome sequence of Xylaria grammica IHI A82.</title>
        <authorList>
            <person name="Buettner E."/>
            <person name="Kellner H."/>
        </authorList>
    </citation>
    <scope>NUCLEOTIDE SEQUENCE [LARGE SCALE GENOMIC DNA]</scope>
    <source>
        <strain evidence="8 9">IHI A82</strain>
    </source>
</reference>
<evidence type="ECO:0000313" key="8">
    <source>
        <dbReference type="EMBL" id="RWA05230.1"/>
    </source>
</evidence>